<dbReference type="Ensembl" id="ENSNFUT00015014976.1">
    <property type="protein sequence ID" value="ENSNFUP00015014267.1"/>
    <property type="gene ID" value="ENSNFUG00015006935.1"/>
</dbReference>
<dbReference type="GeneTree" id="ENSGT00960000186758"/>
<evidence type="ECO:0000313" key="3">
    <source>
        <dbReference type="Proteomes" id="UP000694548"/>
    </source>
</evidence>
<feature type="compositionally biased region" description="Basic and acidic residues" evidence="1">
    <location>
        <begin position="41"/>
        <end position="50"/>
    </location>
</feature>
<organism evidence="2 3">
    <name type="scientific">Nothobranchius furzeri</name>
    <name type="common">Turquoise killifish</name>
    <dbReference type="NCBI Taxonomy" id="105023"/>
    <lineage>
        <taxon>Eukaryota</taxon>
        <taxon>Metazoa</taxon>
        <taxon>Chordata</taxon>
        <taxon>Craniata</taxon>
        <taxon>Vertebrata</taxon>
        <taxon>Euteleostomi</taxon>
        <taxon>Actinopterygii</taxon>
        <taxon>Neopterygii</taxon>
        <taxon>Teleostei</taxon>
        <taxon>Neoteleostei</taxon>
        <taxon>Acanthomorphata</taxon>
        <taxon>Ovalentaria</taxon>
        <taxon>Atherinomorphae</taxon>
        <taxon>Cyprinodontiformes</taxon>
        <taxon>Nothobranchiidae</taxon>
        <taxon>Nothobranchius</taxon>
    </lineage>
</organism>
<protein>
    <submittedName>
        <fullName evidence="2">Uncharacterized protein</fullName>
    </submittedName>
</protein>
<reference evidence="2" key="3">
    <citation type="submission" date="2025-09" db="UniProtKB">
        <authorList>
            <consortium name="Ensembl"/>
        </authorList>
    </citation>
    <scope>IDENTIFICATION</scope>
</reference>
<dbReference type="Proteomes" id="UP000694548">
    <property type="component" value="Chromosome sgr02"/>
</dbReference>
<evidence type="ECO:0000313" key="2">
    <source>
        <dbReference type="Ensembl" id="ENSNFUP00015014267.1"/>
    </source>
</evidence>
<reference evidence="2" key="1">
    <citation type="submission" date="2014-08" db="EMBL/GenBank/DDBJ databases">
        <authorList>
            <person name="Senf B."/>
            <person name="Petzold A."/>
            <person name="Downie B.R."/>
            <person name="Koch P."/>
            <person name="Platzer M."/>
        </authorList>
    </citation>
    <scope>NUCLEOTIDE SEQUENCE [LARGE SCALE GENOMIC DNA]</scope>
    <source>
        <strain evidence="2">GRZ</strain>
    </source>
</reference>
<sequence length="214" mass="23929">VVEGRRSVLHGSDSPGEEEERENSCREMKSIFIDLNTPNDVPHEEEERVSSRSAETFPIDGDLVPVQELDAFLQTPEAALQTGTSVMCSSDGWIFHHGGCNDPDDLNQRQDQRAKGQGAGVVPKPNKSYGSPERGEDGVRWDVIWLLKGPVIRCKCPRQGHLTQGRHKVCTPEEQEDVVELKQDEVFVVDGLTTVKSKQTLSVERLRRNQEEAD</sequence>
<feature type="region of interest" description="Disordered" evidence="1">
    <location>
        <begin position="101"/>
        <end position="135"/>
    </location>
</feature>
<name>A0A8C6NNN4_NOTFU</name>
<feature type="region of interest" description="Disordered" evidence="1">
    <location>
        <begin position="36"/>
        <end position="55"/>
    </location>
</feature>
<accession>A0A8C6NNN4</accession>
<keyword evidence="3" id="KW-1185">Reference proteome</keyword>
<feature type="region of interest" description="Disordered" evidence="1">
    <location>
        <begin position="1"/>
        <end position="25"/>
    </location>
</feature>
<proteinExistence type="predicted"/>
<evidence type="ECO:0000256" key="1">
    <source>
        <dbReference type="SAM" id="MobiDB-lite"/>
    </source>
</evidence>
<reference evidence="2" key="2">
    <citation type="submission" date="2025-08" db="UniProtKB">
        <authorList>
            <consortium name="Ensembl"/>
        </authorList>
    </citation>
    <scope>IDENTIFICATION</scope>
</reference>
<dbReference type="AlphaFoldDB" id="A0A8C6NNN4"/>